<name>A0ABV8QE65_9GAMM</name>
<dbReference type="EMBL" id="JBHSDI010000001">
    <property type="protein sequence ID" value="MFC4258033.1"/>
    <property type="molecule type" value="Genomic_DNA"/>
</dbReference>
<evidence type="ECO:0000259" key="7">
    <source>
        <dbReference type="PROSITE" id="PS50110"/>
    </source>
</evidence>
<dbReference type="SMART" id="SM00448">
    <property type="entry name" value="REC"/>
    <property type="match status" value="1"/>
</dbReference>
<dbReference type="Proteomes" id="UP001595798">
    <property type="component" value="Unassembled WGS sequence"/>
</dbReference>
<evidence type="ECO:0000256" key="1">
    <source>
        <dbReference type="ARBA" id="ARBA00022553"/>
    </source>
</evidence>
<gene>
    <name evidence="9" type="ORF">ACFOZ5_03180</name>
</gene>
<keyword evidence="10" id="KW-1185">Reference proteome</keyword>
<dbReference type="Gene3D" id="3.40.50.2300">
    <property type="match status" value="1"/>
</dbReference>
<dbReference type="Pfam" id="PF00072">
    <property type="entry name" value="Response_reg"/>
    <property type="match status" value="1"/>
</dbReference>
<dbReference type="RefSeq" id="WP_379885368.1">
    <property type="nucleotide sequence ID" value="NZ_JBHSDI010000001.1"/>
</dbReference>
<keyword evidence="2" id="KW-0902">Two-component regulatory system</keyword>
<dbReference type="SUPFAM" id="SSF109604">
    <property type="entry name" value="HD-domain/PDEase-like"/>
    <property type="match status" value="1"/>
</dbReference>
<sequence length="376" mass="40897">MRALVLEDDELVAELLQTIVVGLYPGAMVCVAGRLADAEDYAYRSRFDLFLVDWNLPDGSGLTLVRKVRLADSKVPIVIVSARADRNSVLNAAHHGISGYITKPFDVETVHQRLKGLLKPGADEGPPAIGDLLATSLSQGGLQLASDVDPAKILALMNSEDELSSAELAAEWRKETALTIRLTEIANSSAFRRTGKPMDTLQEAINLMGVHLALQQALALSLDVSGQTSDAGLKQLMTHYRDQSLDVAGHAESFAKRLGKSPAQFYKAGLLSRIGELSVLSVLNQFRLRGGELGEGEAGRALAEWAQRYGNALKVQWRLPLGLREMIGAVHMLPPGTVREDLLIMRAATLVPKDIPAEDEEYHRLLRRIGLDVNGE</sequence>
<dbReference type="InterPro" id="IPR013976">
    <property type="entry name" value="HDOD"/>
</dbReference>
<dbReference type="CDD" id="cd00156">
    <property type="entry name" value="REC"/>
    <property type="match status" value="1"/>
</dbReference>
<organism evidence="9 10">
    <name type="scientific">Marinobacter lacisalsi</name>
    <dbReference type="NCBI Taxonomy" id="475979"/>
    <lineage>
        <taxon>Bacteria</taxon>
        <taxon>Pseudomonadati</taxon>
        <taxon>Pseudomonadota</taxon>
        <taxon>Gammaproteobacteria</taxon>
        <taxon>Pseudomonadales</taxon>
        <taxon>Marinobacteraceae</taxon>
        <taxon>Marinobacter</taxon>
    </lineage>
</organism>
<keyword evidence="5" id="KW-0804">Transcription</keyword>
<evidence type="ECO:0000313" key="10">
    <source>
        <dbReference type="Proteomes" id="UP001595798"/>
    </source>
</evidence>
<feature type="modified residue" description="4-aspartylphosphate" evidence="6">
    <location>
        <position position="53"/>
    </location>
</feature>
<reference evidence="10" key="1">
    <citation type="journal article" date="2019" name="Int. J. Syst. Evol. Microbiol.">
        <title>The Global Catalogue of Microorganisms (GCM) 10K type strain sequencing project: providing services to taxonomists for standard genome sequencing and annotation.</title>
        <authorList>
            <consortium name="The Broad Institute Genomics Platform"/>
            <consortium name="The Broad Institute Genome Sequencing Center for Infectious Disease"/>
            <person name="Wu L."/>
            <person name="Ma J."/>
        </authorList>
    </citation>
    <scope>NUCLEOTIDE SEQUENCE [LARGE SCALE GENOMIC DNA]</scope>
    <source>
        <strain evidence="10">CECT 7297</strain>
    </source>
</reference>
<comment type="caution">
    <text evidence="9">The sequence shown here is derived from an EMBL/GenBank/DDBJ whole genome shotgun (WGS) entry which is preliminary data.</text>
</comment>
<dbReference type="PROSITE" id="PS50110">
    <property type="entry name" value="RESPONSE_REGULATORY"/>
    <property type="match status" value="1"/>
</dbReference>
<evidence type="ECO:0000259" key="8">
    <source>
        <dbReference type="PROSITE" id="PS51833"/>
    </source>
</evidence>
<evidence type="ECO:0000313" key="9">
    <source>
        <dbReference type="EMBL" id="MFC4258033.1"/>
    </source>
</evidence>
<protein>
    <submittedName>
        <fullName evidence="9">Response regulator</fullName>
    </submittedName>
</protein>
<proteinExistence type="predicted"/>
<dbReference type="PANTHER" id="PTHR48111:SF1">
    <property type="entry name" value="TWO-COMPONENT RESPONSE REGULATOR ORR33"/>
    <property type="match status" value="1"/>
</dbReference>
<dbReference type="PROSITE" id="PS51833">
    <property type="entry name" value="HDOD"/>
    <property type="match status" value="1"/>
</dbReference>
<keyword evidence="4" id="KW-0238">DNA-binding</keyword>
<dbReference type="SUPFAM" id="SSF52172">
    <property type="entry name" value="CheY-like"/>
    <property type="match status" value="1"/>
</dbReference>
<dbReference type="PANTHER" id="PTHR48111">
    <property type="entry name" value="REGULATOR OF RPOS"/>
    <property type="match status" value="1"/>
</dbReference>
<dbReference type="Gene3D" id="1.10.3210.10">
    <property type="entry name" value="Hypothetical protein af1432"/>
    <property type="match status" value="1"/>
</dbReference>
<feature type="domain" description="HDOD" evidence="8">
    <location>
        <begin position="143"/>
        <end position="333"/>
    </location>
</feature>
<keyword evidence="1 6" id="KW-0597">Phosphoprotein</keyword>
<evidence type="ECO:0000256" key="4">
    <source>
        <dbReference type="ARBA" id="ARBA00023125"/>
    </source>
</evidence>
<evidence type="ECO:0000256" key="2">
    <source>
        <dbReference type="ARBA" id="ARBA00023012"/>
    </source>
</evidence>
<evidence type="ECO:0000256" key="5">
    <source>
        <dbReference type="ARBA" id="ARBA00023163"/>
    </source>
</evidence>
<accession>A0ABV8QE65</accession>
<evidence type="ECO:0000256" key="3">
    <source>
        <dbReference type="ARBA" id="ARBA00023015"/>
    </source>
</evidence>
<dbReference type="InterPro" id="IPR011006">
    <property type="entry name" value="CheY-like_superfamily"/>
</dbReference>
<dbReference type="InterPro" id="IPR039420">
    <property type="entry name" value="WalR-like"/>
</dbReference>
<feature type="domain" description="Response regulatory" evidence="7">
    <location>
        <begin position="2"/>
        <end position="118"/>
    </location>
</feature>
<evidence type="ECO:0000256" key="6">
    <source>
        <dbReference type="PROSITE-ProRule" id="PRU00169"/>
    </source>
</evidence>
<dbReference type="Pfam" id="PF08668">
    <property type="entry name" value="HDOD"/>
    <property type="match status" value="1"/>
</dbReference>
<dbReference type="InterPro" id="IPR001789">
    <property type="entry name" value="Sig_transdc_resp-reg_receiver"/>
</dbReference>
<keyword evidence="3" id="KW-0805">Transcription regulation</keyword>